<protein>
    <submittedName>
        <fullName evidence="1">Uncharacterized protein</fullName>
    </submittedName>
</protein>
<reference evidence="1 2" key="2">
    <citation type="journal article" date="2022" name="Mol. Ecol. Resour.">
        <title>The genomes of chicory, endive, great burdock and yacon provide insights into Asteraceae paleo-polyploidization history and plant inulin production.</title>
        <authorList>
            <person name="Fan W."/>
            <person name="Wang S."/>
            <person name="Wang H."/>
            <person name="Wang A."/>
            <person name="Jiang F."/>
            <person name="Liu H."/>
            <person name="Zhao H."/>
            <person name="Xu D."/>
            <person name="Zhang Y."/>
        </authorList>
    </citation>
    <scope>NUCLEOTIDE SEQUENCE [LARGE SCALE GENOMIC DNA]</scope>
    <source>
        <strain evidence="2">cv. Yunnan</strain>
        <tissue evidence="1">Leaves</tissue>
    </source>
</reference>
<keyword evidence="2" id="KW-1185">Reference proteome</keyword>
<sequence length="284" mass="32111">MPRSKVKLAFIENFKARKSSFMKRKECLKRKMEELSILCGIEACGILYSPFEPQPEVWPDDNNVVQNVLSEFMKLSPIERSKYMVNQDSYIKERINKVREQINKQMMVNRETTMDNMMSECLSGKVSLASLNLTNLNDLVSLAGVKLLEIEERIELLKGEAPETPPRQPQEVVGGSNTVSHMAPLPQEVMGGSYTASHMVPQPQEVMGGSNTASHMDVDVYVPMMENTGALDEMQTTGWYPPDWISNSLVEHELNLVQGFEMRMPFSDDPKYTLWSDPSLPKAG</sequence>
<name>A0ACB9B6U2_9ASTR</name>
<evidence type="ECO:0000313" key="2">
    <source>
        <dbReference type="Proteomes" id="UP001056120"/>
    </source>
</evidence>
<accession>A0ACB9B6U2</accession>
<dbReference type="Proteomes" id="UP001056120">
    <property type="component" value="Linkage Group LG23"/>
</dbReference>
<proteinExistence type="predicted"/>
<evidence type="ECO:0000313" key="1">
    <source>
        <dbReference type="EMBL" id="KAI3717318.1"/>
    </source>
</evidence>
<gene>
    <name evidence="1" type="ORF">L1987_68867</name>
</gene>
<reference evidence="2" key="1">
    <citation type="journal article" date="2022" name="Mol. Ecol. Resour.">
        <title>The genomes of chicory, endive, great burdock and yacon provide insights into Asteraceae palaeo-polyploidization history and plant inulin production.</title>
        <authorList>
            <person name="Fan W."/>
            <person name="Wang S."/>
            <person name="Wang H."/>
            <person name="Wang A."/>
            <person name="Jiang F."/>
            <person name="Liu H."/>
            <person name="Zhao H."/>
            <person name="Xu D."/>
            <person name="Zhang Y."/>
        </authorList>
    </citation>
    <scope>NUCLEOTIDE SEQUENCE [LARGE SCALE GENOMIC DNA]</scope>
    <source>
        <strain evidence="2">cv. Yunnan</strain>
    </source>
</reference>
<organism evidence="1 2">
    <name type="scientific">Smallanthus sonchifolius</name>
    <dbReference type="NCBI Taxonomy" id="185202"/>
    <lineage>
        <taxon>Eukaryota</taxon>
        <taxon>Viridiplantae</taxon>
        <taxon>Streptophyta</taxon>
        <taxon>Embryophyta</taxon>
        <taxon>Tracheophyta</taxon>
        <taxon>Spermatophyta</taxon>
        <taxon>Magnoliopsida</taxon>
        <taxon>eudicotyledons</taxon>
        <taxon>Gunneridae</taxon>
        <taxon>Pentapetalae</taxon>
        <taxon>asterids</taxon>
        <taxon>campanulids</taxon>
        <taxon>Asterales</taxon>
        <taxon>Asteraceae</taxon>
        <taxon>Asteroideae</taxon>
        <taxon>Heliantheae alliance</taxon>
        <taxon>Millerieae</taxon>
        <taxon>Smallanthus</taxon>
    </lineage>
</organism>
<comment type="caution">
    <text evidence="1">The sequence shown here is derived from an EMBL/GenBank/DDBJ whole genome shotgun (WGS) entry which is preliminary data.</text>
</comment>
<dbReference type="EMBL" id="CM042040">
    <property type="protein sequence ID" value="KAI3717318.1"/>
    <property type="molecule type" value="Genomic_DNA"/>
</dbReference>